<evidence type="ECO:0000313" key="1">
    <source>
        <dbReference type="EMBL" id="KIK74895.1"/>
    </source>
</evidence>
<dbReference type="Proteomes" id="UP000054538">
    <property type="component" value="Unassembled WGS sequence"/>
</dbReference>
<reference evidence="2" key="2">
    <citation type="submission" date="2015-01" db="EMBL/GenBank/DDBJ databases">
        <title>Evolutionary Origins and Diversification of the Mycorrhizal Mutualists.</title>
        <authorList>
            <consortium name="DOE Joint Genome Institute"/>
            <consortium name="Mycorrhizal Genomics Consortium"/>
            <person name="Kohler A."/>
            <person name="Kuo A."/>
            <person name="Nagy L.G."/>
            <person name="Floudas D."/>
            <person name="Copeland A."/>
            <person name="Barry K.W."/>
            <person name="Cichocki N."/>
            <person name="Veneault-Fourrey C."/>
            <person name="LaButti K."/>
            <person name="Lindquist E.A."/>
            <person name="Lipzen A."/>
            <person name="Lundell T."/>
            <person name="Morin E."/>
            <person name="Murat C."/>
            <person name="Riley R."/>
            <person name="Ohm R."/>
            <person name="Sun H."/>
            <person name="Tunlid A."/>
            <person name="Henrissat B."/>
            <person name="Grigoriev I.V."/>
            <person name="Hibbett D.S."/>
            <person name="Martin F."/>
        </authorList>
    </citation>
    <scope>NUCLEOTIDE SEQUENCE [LARGE SCALE GENOMIC DNA]</scope>
    <source>
        <strain evidence="2">Ve08.2h10</strain>
    </source>
</reference>
<dbReference type="InParanoid" id="A0A0D0DC94"/>
<accession>A0A0D0DC94</accession>
<gene>
    <name evidence="1" type="ORF">PAXRUDRAFT_174383</name>
</gene>
<dbReference type="AlphaFoldDB" id="A0A0D0DC94"/>
<name>A0A0D0DC94_9AGAM</name>
<reference evidence="1 2" key="1">
    <citation type="submission" date="2014-04" db="EMBL/GenBank/DDBJ databases">
        <authorList>
            <consortium name="DOE Joint Genome Institute"/>
            <person name="Kuo A."/>
            <person name="Kohler A."/>
            <person name="Jargeat P."/>
            <person name="Nagy L.G."/>
            <person name="Floudas D."/>
            <person name="Copeland A."/>
            <person name="Barry K.W."/>
            <person name="Cichocki N."/>
            <person name="Veneault-Fourrey C."/>
            <person name="LaButti K."/>
            <person name="Lindquist E.A."/>
            <person name="Lipzen A."/>
            <person name="Lundell T."/>
            <person name="Morin E."/>
            <person name="Murat C."/>
            <person name="Sun H."/>
            <person name="Tunlid A."/>
            <person name="Henrissat B."/>
            <person name="Grigoriev I.V."/>
            <person name="Hibbett D.S."/>
            <person name="Martin F."/>
            <person name="Nordberg H.P."/>
            <person name="Cantor M.N."/>
            <person name="Hua S.X."/>
        </authorList>
    </citation>
    <scope>NUCLEOTIDE SEQUENCE [LARGE SCALE GENOMIC DNA]</scope>
    <source>
        <strain evidence="1 2">Ve08.2h10</strain>
    </source>
</reference>
<dbReference type="OrthoDB" id="2688098at2759"/>
<dbReference type="HOGENOM" id="CLU_2413937_0_0_1"/>
<organism evidence="1 2">
    <name type="scientific">Paxillus rubicundulus Ve08.2h10</name>
    <dbReference type="NCBI Taxonomy" id="930991"/>
    <lineage>
        <taxon>Eukaryota</taxon>
        <taxon>Fungi</taxon>
        <taxon>Dikarya</taxon>
        <taxon>Basidiomycota</taxon>
        <taxon>Agaricomycotina</taxon>
        <taxon>Agaricomycetes</taxon>
        <taxon>Agaricomycetidae</taxon>
        <taxon>Boletales</taxon>
        <taxon>Paxilineae</taxon>
        <taxon>Paxillaceae</taxon>
        <taxon>Paxillus</taxon>
    </lineage>
</organism>
<evidence type="ECO:0000313" key="2">
    <source>
        <dbReference type="Proteomes" id="UP000054538"/>
    </source>
</evidence>
<dbReference type="EMBL" id="KN828485">
    <property type="protein sequence ID" value="KIK74895.1"/>
    <property type="molecule type" value="Genomic_DNA"/>
</dbReference>
<proteinExistence type="predicted"/>
<keyword evidence="2" id="KW-1185">Reference proteome</keyword>
<protein>
    <submittedName>
        <fullName evidence="1">Uncharacterized protein</fullName>
    </submittedName>
</protein>
<sequence length="92" mass="10432">MISHIHNCESLKDLFLSLVIPLTEVTQAVDLVPIFGASVDHMVMTTTSQEVYDKSFLNYYTGKECFNTLYETVGVKDECLDDKYIPIHLVIS</sequence>